<evidence type="ECO:0000259" key="1">
    <source>
        <dbReference type="PROSITE" id="PS50164"/>
    </source>
</evidence>
<evidence type="ECO:0000313" key="2">
    <source>
        <dbReference type="EMBL" id="CAL1705855.1"/>
    </source>
</evidence>
<protein>
    <recommendedName>
        <fullName evidence="1">GIY-YIG domain-containing protein</fullName>
    </recommendedName>
</protein>
<reference evidence="3" key="1">
    <citation type="submission" date="2024-04" db="EMBL/GenBank/DDBJ databases">
        <authorList>
            <person name="Shaw F."/>
            <person name="Minotto A."/>
        </authorList>
    </citation>
    <scope>NUCLEOTIDE SEQUENCE [LARGE SCALE GENOMIC DNA]</scope>
</reference>
<dbReference type="SUPFAM" id="SSF64496">
    <property type="entry name" value="DNA-binding domain of intron-encoded endonucleases"/>
    <property type="match status" value="1"/>
</dbReference>
<dbReference type="NCBIfam" id="TIGR01453">
    <property type="entry name" value="grpIintron_endo"/>
    <property type="match status" value="1"/>
</dbReference>
<dbReference type="InterPro" id="IPR006350">
    <property type="entry name" value="Intron_endoG1"/>
</dbReference>
<keyword evidence="3" id="KW-1185">Reference proteome</keyword>
<gene>
    <name evidence="2" type="ORF">GFSPODELE1_LOCUS5617</name>
</gene>
<dbReference type="SUPFAM" id="SSF82771">
    <property type="entry name" value="GIY-YIG endonuclease"/>
    <property type="match status" value="1"/>
</dbReference>
<feature type="domain" description="GIY-YIG" evidence="1">
    <location>
        <begin position="22"/>
        <end position="121"/>
    </location>
</feature>
<organism evidence="2 3">
    <name type="scientific">Somion occarium</name>
    <dbReference type="NCBI Taxonomy" id="3059160"/>
    <lineage>
        <taxon>Eukaryota</taxon>
        <taxon>Fungi</taxon>
        <taxon>Dikarya</taxon>
        <taxon>Basidiomycota</taxon>
        <taxon>Agaricomycotina</taxon>
        <taxon>Agaricomycetes</taxon>
        <taxon>Polyporales</taxon>
        <taxon>Cerrenaceae</taxon>
        <taxon>Somion</taxon>
    </lineage>
</organism>
<accession>A0ABP1DDD1</accession>
<dbReference type="InterPro" id="IPR035901">
    <property type="entry name" value="GIY-YIG_endonuc_sf"/>
</dbReference>
<proteinExistence type="predicted"/>
<dbReference type="CDD" id="cd10445">
    <property type="entry name" value="GIY-YIG_bI1_like"/>
    <property type="match status" value="1"/>
</dbReference>
<dbReference type="Pfam" id="PF01541">
    <property type="entry name" value="GIY-YIG"/>
    <property type="match status" value="1"/>
</dbReference>
<dbReference type="EMBL" id="OZ037947">
    <property type="protein sequence ID" value="CAL1705855.1"/>
    <property type="molecule type" value="Genomic_DNA"/>
</dbReference>
<sequence>MNNTLHKNLSLIKDEFKLNYHKKTGIYQLVNLINNNTYVGSSVDLNRRFTEYLNPLYLSRNLKKGNSAIINALFKYGYTNFGIRILETIEFEPNQSKSERKSIILTKEQCFLDLIKPEYNINKTAGSNFGRIYSDDVRIKMSLAKIGKVGNKKGAILSEESRALFREKSGMASSITMLNENREVLSVFNSIQIASEITGISRNRISRCARGIRNKIVEKGNIYIFEYTKKE</sequence>
<dbReference type="Gene3D" id="3.40.1440.10">
    <property type="entry name" value="GIY-YIG endonuclease"/>
    <property type="match status" value="1"/>
</dbReference>
<evidence type="ECO:0000313" key="3">
    <source>
        <dbReference type="Proteomes" id="UP001497453"/>
    </source>
</evidence>
<name>A0ABP1DDD1_9APHY</name>
<dbReference type="SMART" id="SM00465">
    <property type="entry name" value="GIYc"/>
    <property type="match status" value="1"/>
</dbReference>
<dbReference type="PROSITE" id="PS50164">
    <property type="entry name" value="GIY_YIG"/>
    <property type="match status" value="1"/>
</dbReference>
<dbReference type="Proteomes" id="UP001497453">
    <property type="component" value="Chromosome 4"/>
</dbReference>
<dbReference type="InterPro" id="IPR000305">
    <property type="entry name" value="GIY-YIG_endonuc"/>
</dbReference>